<dbReference type="EMBL" id="JAPQKT010000002">
    <property type="protein sequence ID" value="KAJ5241561.1"/>
    <property type="molecule type" value="Genomic_DNA"/>
</dbReference>
<reference evidence="2" key="1">
    <citation type="submission" date="2022-11" db="EMBL/GenBank/DDBJ databases">
        <authorList>
            <person name="Petersen C."/>
        </authorList>
    </citation>
    <scope>NUCLEOTIDE SEQUENCE</scope>
    <source>
        <strain evidence="2">IBT 23319</strain>
    </source>
</reference>
<proteinExistence type="predicted"/>
<accession>A0A9W9PBQ6</accession>
<evidence type="ECO:0000313" key="3">
    <source>
        <dbReference type="Proteomes" id="UP001147733"/>
    </source>
</evidence>
<dbReference type="OrthoDB" id="5327700at2759"/>
<feature type="region of interest" description="Disordered" evidence="1">
    <location>
        <begin position="104"/>
        <end position="157"/>
    </location>
</feature>
<dbReference type="GeneID" id="81381239"/>
<reference evidence="2" key="2">
    <citation type="journal article" date="2023" name="IMA Fungus">
        <title>Comparative genomic study of the Penicillium genus elucidates a diverse pangenome and 15 lateral gene transfer events.</title>
        <authorList>
            <person name="Petersen C."/>
            <person name="Sorensen T."/>
            <person name="Nielsen M.R."/>
            <person name="Sondergaard T.E."/>
            <person name="Sorensen J.L."/>
            <person name="Fitzpatrick D.A."/>
            <person name="Frisvad J.C."/>
            <person name="Nielsen K.L."/>
        </authorList>
    </citation>
    <scope>NUCLEOTIDE SEQUENCE</scope>
    <source>
        <strain evidence="2">IBT 23319</strain>
    </source>
</reference>
<comment type="caution">
    <text evidence="2">The sequence shown here is derived from an EMBL/GenBank/DDBJ whole genome shotgun (WGS) entry which is preliminary data.</text>
</comment>
<evidence type="ECO:0008006" key="4">
    <source>
        <dbReference type="Google" id="ProtNLM"/>
    </source>
</evidence>
<organism evidence="2 3">
    <name type="scientific">Penicillium citrinum</name>
    <dbReference type="NCBI Taxonomy" id="5077"/>
    <lineage>
        <taxon>Eukaryota</taxon>
        <taxon>Fungi</taxon>
        <taxon>Dikarya</taxon>
        <taxon>Ascomycota</taxon>
        <taxon>Pezizomycotina</taxon>
        <taxon>Eurotiomycetes</taxon>
        <taxon>Eurotiomycetidae</taxon>
        <taxon>Eurotiales</taxon>
        <taxon>Aspergillaceae</taxon>
        <taxon>Penicillium</taxon>
    </lineage>
</organism>
<protein>
    <recommendedName>
        <fullName evidence="4">Peroxin 22-like protein</fullName>
    </recommendedName>
</protein>
<sequence>MFPSPEVEVGLSSLLHLPSSSLQEPCNVTDISICDRDCLTLHALSLKSDLRQCLSPQDPRRRRGGAGTGFSSTGRRTAMGYWIPLALTVGVATLSVAAWIWSERDEDDDEDDRPHDGQGPYPPPPSGPAAGDFPPPAYGAEGYARSAGIDVGPGDTPYDPTFMSRMQGALRRTPSPQQIFDGASRKVAAGVTAAGAFVGNALTSIREENRGDFEDHTRWSEEAQSRAIGGQQTPTMSGALNSRGPATAQQSVDKKKKTVVIVISSLSPADSDEFASEHASILSHLPEHVNLDTSRIFVLIYAPEVKHAIGQGSSSRATQSIASSYSNIATEEANSSGELPSKDLQTLEPRQDDELDSHSPFFKTLYTQAQALVEKENMIMPFSTATGYVHLVRHLAPDLVYVQESLTGNEGEAVQHISGWVRQVIVVVGDEGGRGGLIDSDDESALADKGERWWQKDGTTGIGKRIDVVDVLRVGDDWRRRVSGLD</sequence>
<dbReference type="RefSeq" id="XP_056504566.1">
    <property type="nucleotide sequence ID" value="XM_056642072.1"/>
</dbReference>
<feature type="compositionally biased region" description="Pro residues" evidence="1">
    <location>
        <begin position="120"/>
        <end position="137"/>
    </location>
</feature>
<name>A0A9W9PBQ6_PENCI</name>
<dbReference type="AlphaFoldDB" id="A0A9W9PBQ6"/>
<evidence type="ECO:0000256" key="1">
    <source>
        <dbReference type="SAM" id="MobiDB-lite"/>
    </source>
</evidence>
<dbReference type="Proteomes" id="UP001147733">
    <property type="component" value="Unassembled WGS sequence"/>
</dbReference>
<evidence type="ECO:0000313" key="2">
    <source>
        <dbReference type="EMBL" id="KAJ5241561.1"/>
    </source>
</evidence>
<keyword evidence="3" id="KW-1185">Reference proteome</keyword>
<gene>
    <name evidence="2" type="ORF">N7469_003152</name>
</gene>